<protein>
    <submittedName>
        <fullName evidence="1">Uncharacterized protein</fullName>
    </submittedName>
</protein>
<evidence type="ECO:0000313" key="2">
    <source>
        <dbReference type="Proteomes" id="UP000324222"/>
    </source>
</evidence>
<evidence type="ECO:0000313" key="1">
    <source>
        <dbReference type="EMBL" id="MPC23846.1"/>
    </source>
</evidence>
<proteinExistence type="predicted"/>
<reference evidence="1 2" key="1">
    <citation type="submission" date="2019-05" db="EMBL/GenBank/DDBJ databases">
        <title>Another draft genome of Portunus trituberculatus and its Hox gene families provides insights of decapod evolution.</title>
        <authorList>
            <person name="Jeong J.-H."/>
            <person name="Song I."/>
            <person name="Kim S."/>
            <person name="Choi T."/>
            <person name="Kim D."/>
            <person name="Ryu S."/>
            <person name="Kim W."/>
        </authorList>
    </citation>
    <scope>NUCLEOTIDE SEQUENCE [LARGE SCALE GENOMIC DNA]</scope>
    <source>
        <tissue evidence="1">Muscle</tissue>
    </source>
</reference>
<name>A0A5B7DSE6_PORTR</name>
<comment type="caution">
    <text evidence="1">The sequence shown here is derived from an EMBL/GenBank/DDBJ whole genome shotgun (WGS) entry which is preliminary data.</text>
</comment>
<keyword evidence="2" id="KW-1185">Reference proteome</keyword>
<sequence>MSLSLDRERLPAIHSPAPPPAPLALLHTLAAVLPHTTALWAPRCARRPSYYQLPHRMHKE</sequence>
<dbReference type="Proteomes" id="UP000324222">
    <property type="component" value="Unassembled WGS sequence"/>
</dbReference>
<accession>A0A5B7DSE6</accession>
<dbReference type="AlphaFoldDB" id="A0A5B7DSE6"/>
<dbReference type="EMBL" id="VSRR010001260">
    <property type="protein sequence ID" value="MPC23846.1"/>
    <property type="molecule type" value="Genomic_DNA"/>
</dbReference>
<gene>
    <name evidence="1" type="ORF">E2C01_016913</name>
</gene>
<organism evidence="1 2">
    <name type="scientific">Portunus trituberculatus</name>
    <name type="common">Swimming crab</name>
    <name type="synonym">Neptunus trituberculatus</name>
    <dbReference type="NCBI Taxonomy" id="210409"/>
    <lineage>
        <taxon>Eukaryota</taxon>
        <taxon>Metazoa</taxon>
        <taxon>Ecdysozoa</taxon>
        <taxon>Arthropoda</taxon>
        <taxon>Crustacea</taxon>
        <taxon>Multicrustacea</taxon>
        <taxon>Malacostraca</taxon>
        <taxon>Eumalacostraca</taxon>
        <taxon>Eucarida</taxon>
        <taxon>Decapoda</taxon>
        <taxon>Pleocyemata</taxon>
        <taxon>Brachyura</taxon>
        <taxon>Eubrachyura</taxon>
        <taxon>Portunoidea</taxon>
        <taxon>Portunidae</taxon>
        <taxon>Portuninae</taxon>
        <taxon>Portunus</taxon>
    </lineage>
</organism>